<keyword evidence="3" id="KW-1185">Reference proteome</keyword>
<organism evidence="2 3">
    <name type="scientific">Dactylosporangium darangshiense</name>
    <dbReference type="NCBI Taxonomy" id="579108"/>
    <lineage>
        <taxon>Bacteria</taxon>
        <taxon>Bacillati</taxon>
        <taxon>Actinomycetota</taxon>
        <taxon>Actinomycetes</taxon>
        <taxon>Micromonosporales</taxon>
        <taxon>Micromonosporaceae</taxon>
        <taxon>Dactylosporangium</taxon>
    </lineage>
</organism>
<comment type="caution">
    <text evidence="2">The sequence shown here is derived from an EMBL/GenBank/DDBJ whole genome shotgun (WGS) entry which is preliminary data.</text>
</comment>
<name>A0ABP8DTZ4_9ACTN</name>
<dbReference type="EMBL" id="BAABAT010000069">
    <property type="protein sequence ID" value="GAA4263432.1"/>
    <property type="molecule type" value="Genomic_DNA"/>
</dbReference>
<evidence type="ECO:0000256" key="1">
    <source>
        <dbReference type="SAM" id="MobiDB-lite"/>
    </source>
</evidence>
<feature type="region of interest" description="Disordered" evidence="1">
    <location>
        <begin position="1"/>
        <end position="93"/>
    </location>
</feature>
<gene>
    <name evidence="2" type="ORF">GCM10022255_107930</name>
</gene>
<feature type="compositionally biased region" description="Polar residues" evidence="1">
    <location>
        <begin position="13"/>
        <end position="23"/>
    </location>
</feature>
<evidence type="ECO:0000313" key="2">
    <source>
        <dbReference type="EMBL" id="GAA4263432.1"/>
    </source>
</evidence>
<feature type="compositionally biased region" description="Polar residues" evidence="1">
    <location>
        <begin position="42"/>
        <end position="51"/>
    </location>
</feature>
<evidence type="ECO:0000313" key="3">
    <source>
        <dbReference type="Proteomes" id="UP001500620"/>
    </source>
</evidence>
<dbReference type="Proteomes" id="UP001500620">
    <property type="component" value="Unassembled WGS sequence"/>
</dbReference>
<reference evidence="3" key="1">
    <citation type="journal article" date="2019" name="Int. J. Syst. Evol. Microbiol.">
        <title>The Global Catalogue of Microorganisms (GCM) 10K type strain sequencing project: providing services to taxonomists for standard genome sequencing and annotation.</title>
        <authorList>
            <consortium name="The Broad Institute Genomics Platform"/>
            <consortium name="The Broad Institute Genome Sequencing Center for Infectious Disease"/>
            <person name="Wu L."/>
            <person name="Ma J."/>
        </authorList>
    </citation>
    <scope>NUCLEOTIDE SEQUENCE [LARGE SCALE GENOMIC DNA]</scope>
    <source>
        <strain evidence="3">JCM 17441</strain>
    </source>
</reference>
<proteinExistence type="predicted"/>
<feature type="compositionally biased region" description="Basic and acidic residues" evidence="1">
    <location>
        <begin position="29"/>
        <end position="41"/>
    </location>
</feature>
<protein>
    <submittedName>
        <fullName evidence="2">Uncharacterized protein</fullName>
    </submittedName>
</protein>
<accession>A0ABP8DTZ4</accession>
<sequence length="115" mass="11923">MAAGECPVGANGDNPTEPGSANGQAVGVDRLRKQLEGRHDNQNATSTQPTRDLSAAAGLARSTRADQGRPTAVSQFDDRRGGSVGLVLPQRGRDGCGGHVYAARCEDPVSATRPR</sequence>